<protein>
    <recommendedName>
        <fullName evidence="3">Transposase</fullName>
    </recommendedName>
</protein>
<dbReference type="AlphaFoldDB" id="A0AAE4ZD83"/>
<evidence type="ECO:0008006" key="3">
    <source>
        <dbReference type="Google" id="ProtNLM"/>
    </source>
</evidence>
<proteinExistence type="predicted"/>
<evidence type="ECO:0000313" key="1">
    <source>
        <dbReference type="EMBL" id="NIR76811.1"/>
    </source>
</evidence>
<organism evidence="1 2">
    <name type="scientific">Candidatus Kutchimonas denitrificans</name>
    <dbReference type="NCBI Taxonomy" id="3056748"/>
    <lineage>
        <taxon>Bacteria</taxon>
        <taxon>Pseudomonadati</taxon>
        <taxon>Gemmatimonadota</taxon>
        <taxon>Gemmatimonadia</taxon>
        <taxon>Candidatus Palauibacterales</taxon>
        <taxon>Candidatus Palauibacteraceae</taxon>
        <taxon>Candidatus Kutchimonas</taxon>
    </lineage>
</organism>
<accession>A0AAE4ZD83</accession>
<name>A0AAE4ZD83_9BACT</name>
<comment type="caution">
    <text evidence="1">The sequence shown here is derived from an EMBL/GenBank/DDBJ whole genome shotgun (WGS) entry which is preliminary data.</text>
</comment>
<evidence type="ECO:0000313" key="2">
    <source>
        <dbReference type="Proteomes" id="UP000702544"/>
    </source>
</evidence>
<dbReference type="Proteomes" id="UP000702544">
    <property type="component" value="Unassembled WGS sequence"/>
</dbReference>
<gene>
    <name evidence="1" type="ORF">GWO12_17175</name>
</gene>
<sequence>MRTSTQVPPKPKPPTYEDIRIRILQKENARLRGEIRDLVREKGDFKSMVKWLCQDAEPVIAKPTENRLNYLARTVSDARRLLRPKPENKAGKR</sequence>
<reference evidence="1 2" key="1">
    <citation type="submission" date="2020-01" db="EMBL/GenBank/DDBJ databases">
        <title>Genomes assembled from Gulf of Kutch pelagic sediment metagenomes.</title>
        <authorList>
            <person name="Chandrashekar M."/>
            <person name="Mahajan M.S."/>
            <person name="Dave K.J."/>
            <person name="Vatsa P."/>
            <person name="Nathani N.M."/>
        </authorList>
    </citation>
    <scope>NUCLEOTIDE SEQUENCE [LARGE SCALE GENOMIC DNA]</scope>
    <source>
        <strain evidence="1">KS3-K002</strain>
    </source>
</reference>
<dbReference type="EMBL" id="JAACAK010000148">
    <property type="protein sequence ID" value="NIR76811.1"/>
    <property type="molecule type" value="Genomic_DNA"/>
</dbReference>